<evidence type="ECO:0000313" key="2">
    <source>
        <dbReference type="Proteomes" id="UP000834611"/>
    </source>
</evidence>
<dbReference type="RefSeq" id="WP_239407435.1">
    <property type="nucleotide sequence ID" value="NZ_CAHPRV010000028.1"/>
</dbReference>
<protein>
    <submittedName>
        <fullName evidence="1">Uncharacterized protein</fullName>
    </submittedName>
</protein>
<reference evidence="1" key="1">
    <citation type="submission" date="2020-05" db="EMBL/GenBank/DDBJ databases">
        <authorList>
            <person name="Delgado-Blas J."/>
        </authorList>
    </citation>
    <scope>NUCLEOTIDE SEQUENCE</scope>
    <source>
        <strain evidence="1">BB1453</strain>
    </source>
</reference>
<name>A0A9N8CZN9_PRORE</name>
<evidence type="ECO:0000313" key="1">
    <source>
        <dbReference type="EMBL" id="CAB5699790.1"/>
    </source>
</evidence>
<dbReference type="Proteomes" id="UP000834611">
    <property type="component" value="Unassembled WGS sequence"/>
</dbReference>
<gene>
    <name evidence="1" type="ORF">GHA_02549</name>
</gene>
<proteinExistence type="predicted"/>
<dbReference type="EMBL" id="CAHPSF010000006">
    <property type="protein sequence ID" value="CAB5699790.1"/>
    <property type="molecule type" value="Genomic_DNA"/>
</dbReference>
<organism evidence="1 2">
    <name type="scientific">Providencia rettgeri</name>
    <dbReference type="NCBI Taxonomy" id="587"/>
    <lineage>
        <taxon>Bacteria</taxon>
        <taxon>Pseudomonadati</taxon>
        <taxon>Pseudomonadota</taxon>
        <taxon>Gammaproteobacteria</taxon>
        <taxon>Enterobacterales</taxon>
        <taxon>Morganellaceae</taxon>
        <taxon>Providencia</taxon>
    </lineage>
</organism>
<dbReference type="AlphaFoldDB" id="A0A9N8CZN9"/>
<dbReference type="GeneID" id="79716657"/>
<accession>A0A9N8CZN9</accession>
<sequence length="45" mass="5046">MTFIKLPEKAGFALRHAPPEQQHAFLAVIVHWPSNVGQSIQAYSE</sequence>
<comment type="caution">
    <text evidence="1">The sequence shown here is derived from an EMBL/GenBank/DDBJ whole genome shotgun (WGS) entry which is preliminary data.</text>
</comment>